<evidence type="ECO:0000256" key="8">
    <source>
        <dbReference type="SAM" id="MobiDB-lite"/>
    </source>
</evidence>
<comment type="subcellular location">
    <subcellularLocation>
        <location evidence="1">Membrane</location>
        <topology evidence="1">Multi-pass membrane protein</topology>
    </subcellularLocation>
</comment>
<comment type="similarity">
    <text evidence="2">Belongs to the sodium:neurotransmitter symporter (SNF) (TC 2.A.22) family.</text>
</comment>
<feature type="region of interest" description="Disordered" evidence="8">
    <location>
        <begin position="1"/>
        <end position="32"/>
    </location>
</feature>
<dbReference type="Pfam" id="PF00209">
    <property type="entry name" value="SNF"/>
    <property type="match status" value="1"/>
</dbReference>
<evidence type="ECO:0000256" key="2">
    <source>
        <dbReference type="ARBA" id="ARBA00006459"/>
    </source>
</evidence>
<name>A0A7R9EBC6_9NEOP</name>
<dbReference type="GO" id="GO:0005886">
    <property type="term" value="C:plasma membrane"/>
    <property type="evidence" value="ECO:0007669"/>
    <property type="project" value="TreeGrafter"/>
</dbReference>
<reference evidence="10" key="1">
    <citation type="submission" date="2020-11" db="EMBL/GenBank/DDBJ databases">
        <authorList>
            <person name="Tran Van P."/>
        </authorList>
    </citation>
    <scope>NUCLEOTIDE SEQUENCE</scope>
</reference>
<evidence type="ECO:0000256" key="6">
    <source>
        <dbReference type="ARBA" id="ARBA00022989"/>
    </source>
</evidence>
<dbReference type="InterPro" id="IPR037272">
    <property type="entry name" value="SNS_sf"/>
</dbReference>
<protein>
    <submittedName>
        <fullName evidence="10">Uncharacterized protein</fullName>
    </submittedName>
</protein>
<dbReference type="PANTHER" id="PTHR11616:SF323">
    <property type="entry name" value="SODIUM-DEPENDENT TRANSPORTER BEDRAGGLED"/>
    <property type="match status" value="1"/>
</dbReference>
<dbReference type="GO" id="GO:0015179">
    <property type="term" value="F:L-amino acid transmembrane transporter activity"/>
    <property type="evidence" value="ECO:0007669"/>
    <property type="project" value="TreeGrafter"/>
</dbReference>
<dbReference type="PANTHER" id="PTHR11616">
    <property type="entry name" value="SODIUM/CHLORIDE DEPENDENT TRANSPORTER"/>
    <property type="match status" value="1"/>
</dbReference>
<dbReference type="GO" id="GO:0005283">
    <property type="term" value="F:amino acid:sodium symporter activity"/>
    <property type="evidence" value="ECO:0007669"/>
    <property type="project" value="TreeGrafter"/>
</dbReference>
<keyword evidence="4 9" id="KW-0812">Transmembrane</keyword>
<accession>A0A7R9EBC6</accession>
<evidence type="ECO:0000256" key="9">
    <source>
        <dbReference type="SAM" id="Phobius"/>
    </source>
</evidence>
<dbReference type="InterPro" id="IPR000175">
    <property type="entry name" value="Na/ntran_symport"/>
</dbReference>
<evidence type="ECO:0000256" key="3">
    <source>
        <dbReference type="ARBA" id="ARBA00022448"/>
    </source>
</evidence>
<dbReference type="GO" id="GO:0089718">
    <property type="term" value="P:amino acid import across plasma membrane"/>
    <property type="evidence" value="ECO:0007669"/>
    <property type="project" value="TreeGrafter"/>
</dbReference>
<feature type="transmembrane region" description="Helical" evidence="9">
    <location>
        <begin position="198"/>
        <end position="227"/>
    </location>
</feature>
<dbReference type="AlphaFoldDB" id="A0A7R9EBC6"/>
<evidence type="ECO:0000256" key="4">
    <source>
        <dbReference type="ARBA" id="ARBA00022692"/>
    </source>
</evidence>
<evidence type="ECO:0000313" key="10">
    <source>
        <dbReference type="EMBL" id="CAD7430801.1"/>
    </source>
</evidence>
<keyword evidence="6 9" id="KW-1133">Transmembrane helix</keyword>
<sequence length="329" mass="37143">MTPGHGNRTRDLRLSTPMPMSRSCNSSSDANMTDSVHNQLGHWPHNLSSMLASLGCTLGLCNISRFAVLSIHFGDLEIVDFVSDSFLRLGMTHLDLEIVDFVSDSFPRLGMSHLYLEIVDFVSDSFPPPGMTHLDLKIVDFVSDSFPRLGMTYLDLEIVDFVSDSFPQLGMTHLDLEIVDFVSGSFPRLGMTHLDFEIVDLGIGIALLVSQALIGIYSIVGVSWMFIYFRDSFITKLDRYRWAEPYELYREDSRPLNGTYKLEETVPDYLNGVVLQRHNLATPESTFGHLKFQVTFNLAVVWMIVFVCLSKGRSTSHCVELLHIHIAHN</sequence>
<proteinExistence type="inferred from homology"/>
<keyword evidence="3" id="KW-0813">Transport</keyword>
<feature type="transmembrane region" description="Helical" evidence="9">
    <location>
        <begin position="290"/>
        <end position="309"/>
    </location>
</feature>
<keyword evidence="5" id="KW-0769">Symport</keyword>
<evidence type="ECO:0000256" key="7">
    <source>
        <dbReference type="ARBA" id="ARBA00023136"/>
    </source>
</evidence>
<evidence type="ECO:0000256" key="5">
    <source>
        <dbReference type="ARBA" id="ARBA00022847"/>
    </source>
</evidence>
<organism evidence="10">
    <name type="scientific">Timema monikensis</name>
    <dbReference type="NCBI Taxonomy" id="170555"/>
    <lineage>
        <taxon>Eukaryota</taxon>
        <taxon>Metazoa</taxon>
        <taxon>Ecdysozoa</taxon>
        <taxon>Arthropoda</taxon>
        <taxon>Hexapoda</taxon>
        <taxon>Insecta</taxon>
        <taxon>Pterygota</taxon>
        <taxon>Neoptera</taxon>
        <taxon>Polyneoptera</taxon>
        <taxon>Phasmatodea</taxon>
        <taxon>Timematodea</taxon>
        <taxon>Timematoidea</taxon>
        <taxon>Timematidae</taxon>
        <taxon>Timema</taxon>
    </lineage>
</organism>
<dbReference type="EMBL" id="OB794653">
    <property type="protein sequence ID" value="CAD7430801.1"/>
    <property type="molecule type" value="Genomic_DNA"/>
</dbReference>
<evidence type="ECO:0000256" key="1">
    <source>
        <dbReference type="ARBA" id="ARBA00004141"/>
    </source>
</evidence>
<dbReference type="SUPFAM" id="SSF161070">
    <property type="entry name" value="SNF-like"/>
    <property type="match status" value="1"/>
</dbReference>
<gene>
    <name evidence="10" type="ORF">TMSB3V08_LOCUS7550</name>
</gene>
<keyword evidence="7 9" id="KW-0472">Membrane</keyword>
<feature type="compositionally biased region" description="Polar residues" evidence="8">
    <location>
        <begin position="22"/>
        <end position="32"/>
    </location>
</feature>